<organism evidence="3 4">
    <name type="scientific">Alternaria dauci</name>
    <dbReference type="NCBI Taxonomy" id="48095"/>
    <lineage>
        <taxon>Eukaryota</taxon>
        <taxon>Fungi</taxon>
        <taxon>Dikarya</taxon>
        <taxon>Ascomycota</taxon>
        <taxon>Pezizomycotina</taxon>
        <taxon>Dothideomycetes</taxon>
        <taxon>Pleosporomycetidae</taxon>
        <taxon>Pleosporales</taxon>
        <taxon>Pleosporineae</taxon>
        <taxon>Pleosporaceae</taxon>
        <taxon>Alternaria</taxon>
        <taxon>Alternaria sect. Porri</taxon>
    </lineage>
</organism>
<dbReference type="RefSeq" id="XP_069304483.1">
    <property type="nucleotide sequence ID" value="XM_069454205.1"/>
</dbReference>
<dbReference type="Pfam" id="PF19189">
    <property type="entry name" value="Mtf2"/>
    <property type="match status" value="1"/>
</dbReference>
<dbReference type="PANTHER" id="PTHR39468">
    <property type="entry name" value="CHROMOSOME 7, WHOLE GENOME SHOTGUN SEQUENCE"/>
    <property type="match status" value="1"/>
</dbReference>
<sequence>MSICSTSARALSRSRLPPTKTLLPFLYQTPTIQQWQSATQSVARRNIISPSRPHAREQVSDRNAFYFEDEDLPPAVGQAPPRKTTITGTERAAFQKLYRKFETQGRQQKEKDHVVELDQIADEYYEDDEDHPQPSLDKVFDQVLTGEARLHTRAFLRRPKTKTESTNEPTFKKMRLAERERVDALIRNAPTDRALWQTLDREVFTRVRELDLDNASNGGAKQAAPKPKSAHKPDPLSADARALFQNYPHHLVTGVATLRAEFPSSPLPFSILPTIKKLGRSSYALGATTKLYKLLIRAAWIQQSSYATINALLTEMNDGAIEFDTDTIGLLDAIIREHNMAKSGVLGTELALVYNMDMYADGLQKIITWRDVIAQRLGLRSGDRRAHSTLVRRVQAPLQQKAQRGAESQSEGNHTQRSGAHREESVSEYIPFVEGVDQGADGSSEATASAEDGERNLLS</sequence>
<protein>
    <recommendedName>
        <fullName evidence="2">Mtf2-like C-terminal domain-containing protein</fullName>
    </recommendedName>
</protein>
<name>A0ABR3UC50_9PLEO</name>
<feature type="compositionally biased region" description="Polar residues" evidence="1">
    <location>
        <begin position="397"/>
        <end position="418"/>
    </location>
</feature>
<evidence type="ECO:0000313" key="4">
    <source>
        <dbReference type="Proteomes" id="UP001578633"/>
    </source>
</evidence>
<accession>A0ABR3UC50</accession>
<evidence type="ECO:0000259" key="2">
    <source>
        <dbReference type="Pfam" id="PF19189"/>
    </source>
</evidence>
<proteinExistence type="predicted"/>
<evidence type="ECO:0000256" key="1">
    <source>
        <dbReference type="SAM" id="MobiDB-lite"/>
    </source>
</evidence>
<evidence type="ECO:0000313" key="3">
    <source>
        <dbReference type="EMBL" id="KAL1793899.1"/>
    </source>
</evidence>
<feature type="domain" description="Mtf2-like C-terminal" evidence="2">
    <location>
        <begin position="176"/>
        <end position="340"/>
    </location>
</feature>
<keyword evidence="4" id="KW-1185">Reference proteome</keyword>
<dbReference type="EMBL" id="JBHGVX010000007">
    <property type="protein sequence ID" value="KAL1793899.1"/>
    <property type="molecule type" value="Genomic_DNA"/>
</dbReference>
<comment type="caution">
    <text evidence="3">The sequence shown here is derived from an EMBL/GenBank/DDBJ whole genome shotgun (WGS) entry which is preliminary data.</text>
</comment>
<dbReference type="GeneID" id="96087642"/>
<dbReference type="InterPro" id="IPR043837">
    <property type="entry name" value="Mtf2-like_C"/>
</dbReference>
<feature type="region of interest" description="Disordered" evidence="1">
    <location>
        <begin position="390"/>
        <end position="459"/>
    </location>
</feature>
<dbReference type="InterPro" id="IPR040009">
    <property type="entry name" value="Mtf2/C5D6.12-like"/>
</dbReference>
<dbReference type="PANTHER" id="PTHR39468:SF1">
    <property type="entry name" value="MTF2-LIKE C-TERMINAL DOMAIN-CONTAINING PROTEIN"/>
    <property type="match status" value="1"/>
</dbReference>
<feature type="region of interest" description="Disordered" evidence="1">
    <location>
        <begin position="215"/>
        <end position="235"/>
    </location>
</feature>
<reference evidence="3 4" key="1">
    <citation type="submission" date="2024-09" db="EMBL/GenBank/DDBJ databases">
        <title>T2T genomes of carrot and Alternaria dauci and their utility for understanding host-pathogen interaction during carrot leaf blight disease.</title>
        <authorList>
            <person name="Liu W."/>
            <person name="Xu S."/>
            <person name="Ou C."/>
            <person name="Liu X."/>
            <person name="Zhuang F."/>
            <person name="Deng X.W."/>
        </authorList>
    </citation>
    <scope>NUCLEOTIDE SEQUENCE [LARGE SCALE GENOMIC DNA]</scope>
    <source>
        <strain evidence="3 4">A2016</strain>
    </source>
</reference>
<dbReference type="Proteomes" id="UP001578633">
    <property type="component" value="Chromosome 7"/>
</dbReference>
<gene>
    <name evidence="3" type="ORF">ACET3X_007320</name>
</gene>